<dbReference type="InterPro" id="IPR019615">
    <property type="entry name" value="DUF2487"/>
</dbReference>
<proteinExistence type="predicted"/>
<name>A0A0J5V860_9BACI</name>
<evidence type="ECO:0008006" key="3">
    <source>
        <dbReference type="Google" id="ProtNLM"/>
    </source>
</evidence>
<organism evidence="1 2">
    <name type="scientific">Rossellomorea marisflavi</name>
    <dbReference type="NCBI Taxonomy" id="189381"/>
    <lineage>
        <taxon>Bacteria</taxon>
        <taxon>Bacillati</taxon>
        <taxon>Bacillota</taxon>
        <taxon>Bacilli</taxon>
        <taxon>Bacillales</taxon>
        <taxon>Bacillaceae</taxon>
        <taxon>Rossellomorea</taxon>
    </lineage>
</organism>
<dbReference type="OrthoDB" id="2678750at2"/>
<comment type="caution">
    <text evidence="1">The sequence shown here is derived from an EMBL/GenBank/DDBJ whole genome shotgun (WGS) entry which is preliminary data.</text>
</comment>
<dbReference type="PATRIC" id="fig|189381.10.peg.2088"/>
<evidence type="ECO:0000313" key="2">
    <source>
        <dbReference type="Proteomes" id="UP000076510"/>
    </source>
</evidence>
<dbReference type="RefSeq" id="WP_048014076.1">
    <property type="nucleotide sequence ID" value="NZ_CP085398.1"/>
</dbReference>
<dbReference type="AlphaFoldDB" id="A0A0J5V860"/>
<evidence type="ECO:0000313" key="1">
    <source>
        <dbReference type="EMBL" id="KZE45588.1"/>
    </source>
</evidence>
<gene>
    <name evidence="1" type="ORF">AV649_05270</name>
</gene>
<protein>
    <recommendedName>
        <fullName evidence="3">DUF2487 family protein</fullName>
    </recommendedName>
</protein>
<dbReference type="EMBL" id="LQQY01000034">
    <property type="protein sequence ID" value="KZE45588.1"/>
    <property type="molecule type" value="Genomic_DNA"/>
</dbReference>
<sequence>MNWNTHDIDVFEQQKEYIDTAVIPLIPADFGTGIRTSAAQMEFITLLCFHLERQFKGRMIITPPYTYSLNAGYPDEQDRLAQWGDGLKESGVKHCFFLTSDSGWKGVEDLMGDGLVWVPSIPLEHLDEQYKHSIMEDQVKQLLNVIVQKWQKNS</sequence>
<reference evidence="2" key="1">
    <citation type="submission" date="2016-01" db="EMBL/GenBank/DDBJ databases">
        <title>Whole genome sequencing of Bhargavaea cecembensis T14.</title>
        <authorList>
            <person name="Hong K.W."/>
        </authorList>
    </citation>
    <scope>NUCLEOTIDE SEQUENCE [LARGE SCALE GENOMIC DNA]</scope>
    <source>
        <strain evidence="2">M19</strain>
    </source>
</reference>
<dbReference type="Proteomes" id="UP000076510">
    <property type="component" value="Unassembled WGS sequence"/>
</dbReference>
<accession>A0A0J5V860</accession>
<dbReference type="Pfam" id="PF10673">
    <property type="entry name" value="DUF2487"/>
    <property type="match status" value="1"/>
</dbReference>